<dbReference type="Proteomes" id="UP000012073">
    <property type="component" value="Unassembled WGS sequence"/>
</dbReference>
<reference evidence="2" key="1">
    <citation type="journal article" date="2013" name="Proc. Natl. Acad. Sci. U.S.A.">
        <title>Genome structure and metabolic features in the red seaweed Chondrus crispus shed light on evolution of the Archaeplastida.</title>
        <authorList>
            <person name="Collen J."/>
            <person name="Porcel B."/>
            <person name="Carre W."/>
            <person name="Ball S.G."/>
            <person name="Chaparro C."/>
            <person name="Tonon T."/>
            <person name="Barbeyron T."/>
            <person name="Michel G."/>
            <person name="Noel B."/>
            <person name="Valentin K."/>
            <person name="Elias M."/>
            <person name="Artiguenave F."/>
            <person name="Arun A."/>
            <person name="Aury J.M."/>
            <person name="Barbosa-Neto J.F."/>
            <person name="Bothwell J.H."/>
            <person name="Bouget F.Y."/>
            <person name="Brillet L."/>
            <person name="Cabello-Hurtado F."/>
            <person name="Capella-Gutierrez S."/>
            <person name="Charrier B."/>
            <person name="Cladiere L."/>
            <person name="Cock J.M."/>
            <person name="Coelho S.M."/>
            <person name="Colleoni C."/>
            <person name="Czjzek M."/>
            <person name="Da Silva C."/>
            <person name="Delage L."/>
            <person name="Denoeud F."/>
            <person name="Deschamps P."/>
            <person name="Dittami S.M."/>
            <person name="Gabaldon T."/>
            <person name="Gachon C.M."/>
            <person name="Groisillier A."/>
            <person name="Herve C."/>
            <person name="Jabbari K."/>
            <person name="Katinka M."/>
            <person name="Kloareg B."/>
            <person name="Kowalczyk N."/>
            <person name="Labadie K."/>
            <person name="Leblanc C."/>
            <person name="Lopez P.J."/>
            <person name="McLachlan D.H."/>
            <person name="Meslet-Cladiere L."/>
            <person name="Moustafa A."/>
            <person name="Nehr Z."/>
            <person name="Nyvall Collen P."/>
            <person name="Panaud O."/>
            <person name="Partensky F."/>
            <person name="Poulain J."/>
            <person name="Rensing S.A."/>
            <person name="Rousvoal S."/>
            <person name="Samson G."/>
            <person name="Symeonidi A."/>
            <person name="Weissenbach J."/>
            <person name="Zambounis A."/>
            <person name="Wincker P."/>
            <person name="Boyen C."/>
        </authorList>
    </citation>
    <scope>NUCLEOTIDE SEQUENCE [LARGE SCALE GENOMIC DNA]</scope>
    <source>
        <strain evidence="2">cv. Stackhouse</strain>
    </source>
</reference>
<dbReference type="RefSeq" id="XP_005714407.1">
    <property type="nucleotide sequence ID" value="XM_005714350.1"/>
</dbReference>
<gene>
    <name evidence="1" type="ORF">CHC_T00003289001</name>
</gene>
<sequence length="55" mass="6172">MTSFQQIPLGKRLFRGRATASCKNSIKTSVKVETRVDPPLYLYAYLPVGLARCLL</sequence>
<proteinExistence type="predicted"/>
<accession>R7Q9Z9</accession>
<dbReference type="Gramene" id="CDF34588">
    <property type="protein sequence ID" value="CDF34588"/>
    <property type="gene ID" value="CHC_T00003289001"/>
</dbReference>
<name>R7Q9Z9_CHOCR</name>
<dbReference type="AlphaFoldDB" id="R7Q9Z9"/>
<dbReference type="EMBL" id="HG001701">
    <property type="protein sequence ID" value="CDF34588.1"/>
    <property type="molecule type" value="Genomic_DNA"/>
</dbReference>
<protein>
    <submittedName>
        <fullName evidence="1">Uncharacterized protein</fullName>
    </submittedName>
</protein>
<evidence type="ECO:0000313" key="1">
    <source>
        <dbReference type="EMBL" id="CDF34588.1"/>
    </source>
</evidence>
<dbReference type="GeneID" id="17322124"/>
<dbReference type="KEGG" id="ccp:CHC_T00003289001"/>
<evidence type="ECO:0000313" key="2">
    <source>
        <dbReference type="Proteomes" id="UP000012073"/>
    </source>
</evidence>
<organism evidence="1 2">
    <name type="scientific">Chondrus crispus</name>
    <name type="common">Carrageen Irish moss</name>
    <name type="synonym">Polymorpha crispa</name>
    <dbReference type="NCBI Taxonomy" id="2769"/>
    <lineage>
        <taxon>Eukaryota</taxon>
        <taxon>Rhodophyta</taxon>
        <taxon>Florideophyceae</taxon>
        <taxon>Rhodymeniophycidae</taxon>
        <taxon>Gigartinales</taxon>
        <taxon>Gigartinaceae</taxon>
        <taxon>Chondrus</taxon>
    </lineage>
</organism>
<keyword evidence="2" id="KW-1185">Reference proteome</keyword>